<dbReference type="GO" id="GO:0006281">
    <property type="term" value="P:DNA repair"/>
    <property type="evidence" value="ECO:0007669"/>
    <property type="project" value="UniProtKB-KW"/>
</dbReference>
<evidence type="ECO:0000256" key="1">
    <source>
        <dbReference type="ARBA" id="ARBA00008060"/>
    </source>
</evidence>
<gene>
    <name evidence="4" type="ORF">J8273_0293</name>
</gene>
<dbReference type="OrthoDB" id="255837at2759"/>
<dbReference type="Pfam" id="PF07061">
    <property type="entry name" value="Swi5"/>
    <property type="match status" value="1"/>
</dbReference>
<protein>
    <submittedName>
        <fullName evidence="4">DNA repair protein Swi5</fullName>
    </submittedName>
</protein>
<evidence type="ECO:0000313" key="4">
    <source>
        <dbReference type="EMBL" id="KAG9395077.1"/>
    </source>
</evidence>
<name>A0A8J6E4Y1_9EUKA</name>
<reference evidence="4" key="1">
    <citation type="submission" date="2021-05" db="EMBL/GenBank/DDBJ databases">
        <title>A free-living protist that lacks canonical eukaryotic 1 DNA replication and segregation systems.</title>
        <authorList>
            <person name="Salas-Leiva D.E."/>
            <person name="Tromer E.C."/>
            <person name="Curtis B.A."/>
            <person name="Jerlstrom-Hultqvist J."/>
            <person name="Kolisko M."/>
            <person name="Yi Z."/>
            <person name="Salas-Leiva J.S."/>
            <person name="Gallot-Lavallee L."/>
            <person name="Kops G.J.P.L."/>
            <person name="Archibald J.M."/>
            <person name="Simpson A.G.B."/>
            <person name="Roger A.J."/>
        </authorList>
    </citation>
    <scope>NUCLEOTIDE SEQUENCE</scope>
    <source>
        <strain evidence="4">BICM</strain>
    </source>
</reference>
<comment type="similarity">
    <text evidence="1">Belongs to the SWI5/SAE3 family.</text>
</comment>
<evidence type="ECO:0000256" key="3">
    <source>
        <dbReference type="ARBA" id="ARBA00023204"/>
    </source>
</evidence>
<comment type="caution">
    <text evidence="4">The sequence shown here is derived from an EMBL/GenBank/DDBJ whole genome shotgun (WGS) entry which is preliminary data.</text>
</comment>
<keyword evidence="5" id="KW-1185">Reference proteome</keyword>
<dbReference type="EMBL" id="JAHDYR010000012">
    <property type="protein sequence ID" value="KAG9395077.1"/>
    <property type="molecule type" value="Genomic_DNA"/>
</dbReference>
<accession>A0A8J6E4Y1</accession>
<proteinExistence type="inferred from homology"/>
<evidence type="ECO:0000256" key="2">
    <source>
        <dbReference type="ARBA" id="ARBA00022763"/>
    </source>
</evidence>
<dbReference type="Proteomes" id="UP000717585">
    <property type="component" value="Unassembled WGS sequence"/>
</dbReference>
<dbReference type="InterPro" id="IPR010760">
    <property type="entry name" value="DNA-repair_Swi5"/>
</dbReference>
<organism evidence="4 5">
    <name type="scientific">Carpediemonas membranifera</name>
    <dbReference type="NCBI Taxonomy" id="201153"/>
    <lineage>
        <taxon>Eukaryota</taxon>
        <taxon>Metamonada</taxon>
        <taxon>Carpediemonas-like organisms</taxon>
        <taxon>Carpediemonas</taxon>
    </lineage>
</organism>
<dbReference type="AlphaFoldDB" id="A0A8J6E4Y1"/>
<keyword evidence="2" id="KW-0227">DNA damage</keyword>
<sequence length="167" mass="17886">MQGSDLANACKTAVKNGYAGVEIVQAKLGMTDADFAALLRRSVDEGAVQHFTVLKDGQRYGCLRAVEAGNLPAAPTEQELTQKAAKLRRQKTYYSKKKRDALSQLTELAEEAGPFDGVPSGPGGERAALHLYNDLRDAAHTLLGQLAARRGVTVKDLYGELGIEVGD</sequence>
<keyword evidence="3" id="KW-0234">DNA repair</keyword>
<evidence type="ECO:0000313" key="5">
    <source>
        <dbReference type="Proteomes" id="UP000717585"/>
    </source>
</evidence>